<evidence type="ECO:0000313" key="1">
    <source>
        <dbReference type="EnsemblMetazoa" id="Aqu2.1.19907_001"/>
    </source>
</evidence>
<name>A0A1X7TWS2_AMPQE</name>
<protein>
    <submittedName>
        <fullName evidence="1">Uncharacterized protein</fullName>
    </submittedName>
</protein>
<dbReference type="EnsemblMetazoa" id="Aqu2.1.19907_001">
    <property type="protein sequence ID" value="Aqu2.1.19907_001"/>
    <property type="gene ID" value="Aqu2.1.19907"/>
</dbReference>
<sequence>MQSDVARNSFNISKFVGNYYELALHDYTQFPVCFKGPRCMTSHKVYDPSLKQINDSFQLECLGHDYGFTFHFKLTDIRGHFNGTASVFPEILFPDTVVDFKEGEDGLYEWVIEVQCDEKFDHVWFVGINWYSRLNDTSTEYVDGLLDAARERGLGVYMDGGDWRLSCTSGWL</sequence>
<proteinExistence type="predicted"/>
<dbReference type="InParanoid" id="A0A1X7TWS2"/>
<organism evidence="1">
    <name type="scientific">Amphimedon queenslandica</name>
    <name type="common">Sponge</name>
    <dbReference type="NCBI Taxonomy" id="400682"/>
    <lineage>
        <taxon>Eukaryota</taxon>
        <taxon>Metazoa</taxon>
        <taxon>Porifera</taxon>
        <taxon>Demospongiae</taxon>
        <taxon>Heteroscleromorpha</taxon>
        <taxon>Haplosclerida</taxon>
        <taxon>Niphatidae</taxon>
        <taxon>Amphimedon</taxon>
    </lineage>
</organism>
<dbReference type="AlphaFoldDB" id="A0A1X7TWS2"/>
<accession>A0A1X7TWS2</accession>
<reference evidence="1" key="1">
    <citation type="submission" date="2017-05" db="UniProtKB">
        <authorList>
            <consortium name="EnsemblMetazoa"/>
        </authorList>
    </citation>
    <scope>IDENTIFICATION</scope>
</reference>